<feature type="active site" description="Charge relay system" evidence="8">
    <location>
        <position position="87"/>
    </location>
</feature>
<keyword evidence="3 8" id="KW-0547">Nucleotide-binding</keyword>
<evidence type="ECO:0000256" key="3">
    <source>
        <dbReference type="ARBA" id="ARBA00022741"/>
    </source>
</evidence>
<proteinExistence type="inferred from homology"/>
<dbReference type="NCBIfam" id="TIGR00132">
    <property type="entry name" value="gatA"/>
    <property type="match status" value="1"/>
</dbReference>
<dbReference type="GO" id="GO:0050567">
    <property type="term" value="F:glutaminyl-tRNA synthase (glutamine-hydrolyzing) activity"/>
    <property type="evidence" value="ECO:0007669"/>
    <property type="project" value="UniProtKB-UniRule"/>
</dbReference>
<dbReference type="Proteomes" id="UP000449710">
    <property type="component" value="Unassembled WGS sequence"/>
</dbReference>
<reference evidence="10 11" key="1">
    <citation type="submission" date="2019-04" db="EMBL/GenBank/DDBJ databases">
        <title>Isachenkonia alkalipeptolytica gen. nov. sp. nov. a new anaerobic, alkiliphilic organothrophic bacterium capable to reduce synthesized ferrihydrite isolated from a soda lake.</title>
        <authorList>
            <person name="Toshchakov S.V."/>
            <person name="Zavarzina D.G."/>
            <person name="Zhilina T.N."/>
            <person name="Kostrikina N.A."/>
            <person name="Kublanov I.V."/>
        </authorList>
    </citation>
    <scope>NUCLEOTIDE SEQUENCE [LARGE SCALE GENOMIC DNA]</scope>
    <source>
        <strain evidence="10 11">Z-1701</strain>
    </source>
</reference>
<dbReference type="PROSITE" id="PS00571">
    <property type="entry name" value="AMIDASES"/>
    <property type="match status" value="1"/>
</dbReference>
<dbReference type="InterPro" id="IPR020556">
    <property type="entry name" value="Amidase_CS"/>
</dbReference>
<evidence type="ECO:0000256" key="4">
    <source>
        <dbReference type="ARBA" id="ARBA00022840"/>
    </source>
</evidence>
<dbReference type="Gene3D" id="3.90.1300.10">
    <property type="entry name" value="Amidase signature (AS) domain"/>
    <property type="match status" value="1"/>
</dbReference>
<feature type="active site" description="Charge relay system" evidence="8">
    <location>
        <position position="162"/>
    </location>
</feature>
<dbReference type="Pfam" id="PF01425">
    <property type="entry name" value="Amidase"/>
    <property type="match status" value="1"/>
</dbReference>
<comment type="catalytic activity">
    <reaction evidence="7 8">
        <text>L-glutamyl-tRNA(Gln) + L-glutamine + ATP + H2O = L-glutaminyl-tRNA(Gln) + L-glutamate + ADP + phosphate + H(+)</text>
        <dbReference type="Rhea" id="RHEA:17521"/>
        <dbReference type="Rhea" id="RHEA-COMP:9681"/>
        <dbReference type="Rhea" id="RHEA-COMP:9684"/>
        <dbReference type="ChEBI" id="CHEBI:15377"/>
        <dbReference type="ChEBI" id="CHEBI:15378"/>
        <dbReference type="ChEBI" id="CHEBI:29985"/>
        <dbReference type="ChEBI" id="CHEBI:30616"/>
        <dbReference type="ChEBI" id="CHEBI:43474"/>
        <dbReference type="ChEBI" id="CHEBI:58359"/>
        <dbReference type="ChEBI" id="CHEBI:78520"/>
        <dbReference type="ChEBI" id="CHEBI:78521"/>
        <dbReference type="ChEBI" id="CHEBI:456216"/>
        <dbReference type="EC" id="6.3.5.7"/>
    </reaction>
</comment>
<keyword evidence="5 8" id="KW-0648">Protein biosynthesis</keyword>
<evidence type="ECO:0000313" key="10">
    <source>
        <dbReference type="EMBL" id="NBG87463.1"/>
    </source>
</evidence>
<comment type="function">
    <text evidence="6 8">Allows the formation of correctly charged Gln-tRNA(Gln) through the transamidation of misacylated Glu-tRNA(Gln) in organisms which lack glutaminyl-tRNA synthetase. The reaction takes place in the presence of glutamine and ATP through an activated gamma-phospho-Glu-tRNA(Gln).</text>
</comment>
<comment type="subunit">
    <text evidence="8">Heterotrimer of A, B and C subunits.</text>
</comment>
<dbReference type="PANTHER" id="PTHR11895:SF7">
    <property type="entry name" value="GLUTAMYL-TRNA(GLN) AMIDOTRANSFERASE SUBUNIT A, MITOCHONDRIAL"/>
    <property type="match status" value="1"/>
</dbReference>
<feature type="active site" description="Acyl-ester intermediate" evidence="8">
    <location>
        <position position="186"/>
    </location>
</feature>
<protein>
    <recommendedName>
        <fullName evidence="8">Glutamyl-tRNA(Gln) amidotransferase subunit A</fullName>
        <shortName evidence="8">Glu-ADT subunit A</shortName>
        <ecNumber evidence="8">6.3.5.7</ecNumber>
    </recommendedName>
</protein>
<dbReference type="InterPro" id="IPR000120">
    <property type="entry name" value="Amidase"/>
</dbReference>
<dbReference type="GO" id="GO:0005524">
    <property type="term" value="F:ATP binding"/>
    <property type="evidence" value="ECO:0007669"/>
    <property type="project" value="UniProtKB-KW"/>
</dbReference>
<evidence type="ECO:0000256" key="5">
    <source>
        <dbReference type="ARBA" id="ARBA00022917"/>
    </source>
</evidence>
<feature type="domain" description="Amidase" evidence="9">
    <location>
        <begin position="33"/>
        <end position="484"/>
    </location>
</feature>
<evidence type="ECO:0000256" key="7">
    <source>
        <dbReference type="ARBA" id="ARBA00047407"/>
    </source>
</evidence>
<keyword evidence="11" id="KW-1185">Reference proteome</keyword>
<dbReference type="GO" id="GO:0030956">
    <property type="term" value="C:glutamyl-tRNA(Gln) amidotransferase complex"/>
    <property type="evidence" value="ECO:0007669"/>
    <property type="project" value="InterPro"/>
</dbReference>
<evidence type="ECO:0000256" key="8">
    <source>
        <dbReference type="HAMAP-Rule" id="MF_00120"/>
    </source>
</evidence>
<dbReference type="InterPro" id="IPR036928">
    <property type="entry name" value="AS_sf"/>
</dbReference>
<comment type="similarity">
    <text evidence="1 8">Belongs to the amidase family. GatA subfamily.</text>
</comment>
<evidence type="ECO:0000313" key="11">
    <source>
        <dbReference type="Proteomes" id="UP000449710"/>
    </source>
</evidence>
<dbReference type="EMBL" id="SUMG01000002">
    <property type="protein sequence ID" value="NBG87463.1"/>
    <property type="molecule type" value="Genomic_DNA"/>
</dbReference>
<comment type="caution">
    <text evidence="10">The sequence shown here is derived from an EMBL/GenBank/DDBJ whole genome shotgun (WGS) entry which is preliminary data.</text>
</comment>
<gene>
    <name evidence="8 10" type="primary">gatA</name>
    <name evidence="10" type="ORF">ISALK_03025</name>
</gene>
<evidence type="ECO:0000256" key="6">
    <source>
        <dbReference type="ARBA" id="ARBA00025295"/>
    </source>
</evidence>
<sequence>MQKRVSKTLDNQGLTIEQIQNQLVSKKYSAEELFKDTLDTIKEKEHKIGAFITLSEEEIVKKAQGLDRKLQKGTSLGNLEGALYSIKDNIMMKNQRCTCASNMLKNFIAPYDGECTLGLNEAGAVSLGKTNMDEFAMGSSTEHSAFKVTRNPRDYKRVAGGSSGGSAAAVAAGFGHFSLGSDTGGSVRQPAAFCGVLGMKPTYGLVSRLGLVSFAPSMDQIGILANNSRDIARVLEEIQGPDFSKDYTLVRKKPVSYDQELQAFTKDRESRKEKPLKGITIGIPKEFFEISMEKEVEKALDSAMEAFKSQGAKLISLSIPHFGYGLSAYHVLSMVEAVSNLARFDGVGYGNRASNCENIEDVIEKSRGQGFGEEVKRRLILGNYILSKEKQSLVRAKKVQKLLQEDFQQGFQQADFLFTPTTHTTAFKLGKKSKSPLDMQRLDELTVPVSLTGLPAISVPCQEPGNLPVGGQLIGNYFDETVLLKGALGLEQVLSPNQQKGNR</sequence>
<accession>A0AA44BD12</accession>
<evidence type="ECO:0000256" key="1">
    <source>
        <dbReference type="ARBA" id="ARBA00008069"/>
    </source>
</evidence>
<dbReference type="AlphaFoldDB" id="A0AA44BD12"/>
<dbReference type="GO" id="GO:0006412">
    <property type="term" value="P:translation"/>
    <property type="evidence" value="ECO:0007669"/>
    <property type="project" value="UniProtKB-UniRule"/>
</dbReference>
<keyword evidence="2 8" id="KW-0436">Ligase</keyword>
<keyword evidence="4 8" id="KW-0067">ATP-binding</keyword>
<dbReference type="InterPro" id="IPR004412">
    <property type="entry name" value="GatA"/>
</dbReference>
<dbReference type="HAMAP" id="MF_00120">
    <property type="entry name" value="GatA"/>
    <property type="match status" value="1"/>
</dbReference>
<dbReference type="SUPFAM" id="SSF75304">
    <property type="entry name" value="Amidase signature (AS) enzymes"/>
    <property type="match status" value="1"/>
</dbReference>
<organism evidence="10 11">
    <name type="scientific">Isachenkonia alkalipeptolytica</name>
    <dbReference type="NCBI Taxonomy" id="2565777"/>
    <lineage>
        <taxon>Bacteria</taxon>
        <taxon>Bacillati</taxon>
        <taxon>Bacillota</taxon>
        <taxon>Clostridia</taxon>
        <taxon>Eubacteriales</taxon>
        <taxon>Clostridiaceae</taxon>
        <taxon>Isachenkonia</taxon>
    </lineage>
</organism>
<dbReference type="InterPro" id="IPR023631">
    <property type="entry name" value="Amidase_dom"/>
</dbReference>
<evidence type="ECO:0000256" key="2">
    <source>
        <dbReference type="ARBA" id="ARBA00022598"/>
    </source>
</evidence>
<dbReference type="PANTHER" id="PTHR11895">
    <property type="entry name" value="TRANSAMIDASE"/>
    <property type="match status" value="1"/>
</dbReference>
<name>A0AA44BD12_9CLOT</name>
<evidence type="ECO:0000259" key="9">
    <source>
        <dbReference type="Pfam" id="PF01425"/>
    </source>
</evidence>
<dbReference type="EC" id="6.3.5.7" evidence="8"/>